<dbReference type="STRING" id="523846.Mfer_1099"/>
<dbReference type="OrthoDB" id="37016at2157"/>
<reference evidence="1 2" key="1">
    <citation type="journal article" date="2010" name="Stand. Genomic Sci.">
        <title>Complete genome sequence of Methanothermus fervidus type strain (V24S).</title>
        <authorList>
            <person name="Anderson I."/>
            <person name="Djao O.D."/>
            <person name="Misra M."/>
            <person name="Chertkov O."/>
            <person name="Nolan M."/>
            <person name="Lucas S."/>
            <person name="Lapidus A."/>
            <person name="Del Rio T.G."/>
            <person name="Tice H."/>
            <person name="Cheng J.F."/>
            <person name="Tapia R."/>
            <person name="Han C."/>
            <person name="Goodwin L."/>
            <person name="Pitluck S."/>
            <person name="Liolios K."/>
            <person name="Ivanova N."/>
            <person name="Mavromatis K."/>
            <person name="Mikhailova N."/>
            <person name="Pati A."/>
            <person name="Brambilla E."/>
            <person name="Chen A."/>
            <person name="Palaniappan K."/>
            <person name="Land M."/>
            <person name="Hauser L."/>
            <person name="Chang Y.J."/>
            <person name="Jeffries C.D."/>
            <person name="Sikorski J."/>
            <person name="Spring S."/>
            <person name="Rohde M."/>
            <person name="Eichinger K."/>
            <person name="Huber H."/>
            <person name="Wirth R."/>
            <person name="Goker M."/>
            <person name="Detter J.C."/>
            <person name="Woyke T."/>
            <person name="Bristow J."/>
            <person name="Eisen J.A."/>
            <person name="Markowitz V."/>
            <person name="Hugenholtz P."/>
            <person name="Klenk H.P."/>
            <person name="Kyrpides N.C."/>
        </authorList>
    </citation>
    <scope>NUCLEOTIDE SEQUENCE [LARGE SCALE GENOMIC DNA]</scope>
    <source>
        <strain evidence="2">ATCC 43054 / DSM 2088 / JCM 10308 / V24 S</strain>
    </source>
</reference>
<accession>E3GWC8</accession>
<name>E3GWC8_METFV</name>
<dbReference type="AlphaFoldDB" id="E3GWC8"/>
<keyword evidence="2" id="KW-1185">Reference proteome</keyword>
<protein>
    <submittedName>
        <fullName evidence="1">Uncharacterized protein</fullName>
    </submittedName>
</protein>
<dbReference type="EMBL" id="CP002278">
    <property type="protein sequence ID" value="ADP77893.1"/>
    <property type="molecule type" value="Genomic_DNA"/>
</dbReference>
<evidence type="ECO:0000313" key="1">
    <source>
        <dbReference type="EMBL" id="ADP77893.1"/>
    </source>
</evidence>
<sequence length="94" mass="10838">MKRNKSLGKGLDALIKTEDESLGTMLKDKKVEEVIREVKNNPRITLWSMRAAAVLRYLKKTKPGFSISKEASTLIEKAIKDKYPDIWRLFSKLE</sequence>
<proteinExistence type="predicted"/>
<gene>
    <name evidence="1" type="ordered locus">Mfer_1099</name>
</gene>
<evidence type="ECO:0000313" key="2">
    <source>
        <dbReference type="Proteomes" id="UP000002315"/>
    </source>
</evidence>
<dbReference type="HOGENOM" id="CLU_097792_0_0_2"/>
<dbReference type="KEGG" id="mfv:Mfer_1099"/>
<organism evidence="1 2">
    <name type="scientific">Methanothermus fervidus (strain ATCC 43054 / DSM 2088 / JCM 10308 / V24 S)</name>
    <dbReference type="NCBI Taxonomy" id="523846"/>
    <lineage>
        <taxon>Archaea</taxon>
        <taxon>Methanobacteriati</taxon>
        <taxon>Methanobacteriota</taxon>
        <taxon>Methanomada group</taxon>
        <taxon>Methanobacteria</taxon>
        <taxon>Methanobacteriales</taxon>
        <taxon>Methanothermaceae</taxon>
        <taxon>Methanothermus</taxon>
    </lineage>
</organism>
<dbReference type="Proteomes" id="UP000002315">
    <property type="component" value="Chromosome"/>
</dbReference>